<protein>
    <recommendedName>
        <fullName evidence="3">protein disulfide-isomerase</fullName>
        <ecNumber evidence="3">5.3.4.1</ecNumber>
    </recommendedName>
</protein>
<dbReference type="Gene3D" id="1.20.1150.12">
    <property type="entry name" value="Endoplasmic reticulum resident protein 29, C-terminal domain"/>
    <property type="match status" value="1"/>
</dbReference>
<feature type="chain" id="PRO_5032490047" description="protein disulfide-isomerase" evidence="8">
    <location>
        <begin position="24"/>
        <end position="368"/>
    </location>
</feature>
<evidence type="ECO:0000256" key="7">
    <source>
        <dbReference type="ARBA" id="ARBA00023284"/>
    </source>
</evidence>
<evidence type="ECO:0000256" key="2">
    <source>
        <dbReference type="ARBA" id="ARBA00006347"/>
    </source>
</evidence>
<accession>A0A835QUK1</accession>
<dbReference type="EMBL" id="JADCNL010000007">
    <property type="protein sequence ID" value="KAG0474102.1"/>
    <property type="molecule type" value="Genomic_DNA"/>
</dbReference>
<dbReference type="SUPFAM" id="SSF52833">
    <property type="entry name" value="Thioredoxin-like"/>
    <property type="match status" value="2"/>
</dbReference>
<dbReference type="Gene3D" id="3.40.30.10">
    <property type="entry name" value="Glutaredoxin"/>
    <property type="match status" value="2"/>
</dbReference>
<feature type="signal peptide" evidence="8">
    <location>
        <begin position="1"/>
        <end position="23"/>
    </location>
</feature>
<gene>
    <name evidence="10" type="ORF">HPP92_015959</name>
</gene>
<dbReference type="CDD" id="cd02998">
    <property type="entry name" value="PDI_a_ERp38"/>
    <property type="match status" value="1"/>
</dbReference>
<dbReference type="PROSITE" id="PS51352">
    <property type="entry name" value="THIOREDOXIN_2"/>
    <property type="match status" value="2"/>
</dbReference>
<dbReference type="AlphaFoldDB" id="A0A835QUK1"/>
<dbReference type="InterPro" id="IPR005788">
    <property type="entry name" value="PDI_thioredoxin-like_dom"/>
</dbReference>
<evidence type="ECO:0000256" key="4">
    <source>
        <dbReference type="ARBA" id="ARBA00022729"/>
    </source>
</evidence>
<feature type="domain" description="Thioredoxin" evidence="9">
    <location>
        <begin position="7"/>
        <end position="132"/>
    </location>
</feature>
<dbReference type="PRINTS" id="PR00421">
    <property type="entry name" value="THIOREDOXIN"/>
</dbReference>
<dbReference type="Pfam" id="PF07749">
    <property type="entry name" value="ERp29"/>
    <property type="match status" value="1"/>
</dbReference>
<keyword evidence="11" id="KW-1185">Reference proteome</keyword>
<dbReference type="PANTHER" id="PTHR45672:SF11">
    <property type="entry name" value="PROTEIN DISULFIDE-ISOMERASE C17H9.14C"/>
    <property type="match status" value="1"/>
</dbReference>
<name>A0A835QUK1_VANPL</name>
<evidence type="ECO:0000313" key="10">
    <source>
        <dbReference type="EMBL" id="KAG0474102.1"/>
    </source>
</evidence>
<comment type="similarity">
    <text evidence="2">Belongs to the protein disulfide isomerase family.</text>
</comment>
<dbReference type="NCBIfam" id="TIGR01126">
    <property type="entry name" value="pdi_dom"/>
    <property type="match status" value="1"/>
</dbReference>
<evidence type="ECO:0000256" key="8">
    <source>
        <dbReference type="SAM" id="SignalP"/>
    </source>
</evidence>
<keyword evidence="7" id="KW-0676">Redox-active center</keyword>
<dbReference type="InterPro" id="IPR051063">
    <property type="entry name" value="PDI"/>
</dbReference>
<evidence type="ECO:0000256" key="6">
    <source>
        <dbReference type="ARBA" id="ARBA00023235"/>
    </source>
</evidence>
<dbReference type="GO" id="GO:0006457">
    <property type="term" value="P:protein folding"/>
    <property type="evidence" value="ECO:0007669"/>
    <property type="project" value="TreeGrafter"/>
</dbReference>
<dbReference type="InterPro" id="IPR013766">
    <property type="entry name" value="Thioredoxin_domain"/>
</dbReference>
<organism evidence="10 11">
    <name type="scientific">Vanilla planifolia</name>
    <name type="common">Vanilla</name>
    <dbReference type="NCBI Taxonomy" id="51239"/>
    <lineage>
        <taxon>Eukaryota</taxon>
        <taxon>Viridiplantae</taxon>
        <taxon>Streptophyta</taxon>
        <taxon>Embryophyta</taxon>
        <taxon>Tracheophyta</taxon>
        <taxon>Spermatophyta</taxon>
        <taxon>Magnoliopsida</taxon>
        <taxon>Liliopsida</taxon>
        <taxon>Asparagales</taxon>
        <taxon>Orchidaceae</taxon>
        <taxon>Vanilloideae</taxon>
        <taxon>Vanilleae</taxon>
        <taxon>Vanilla</taxon>
    </lineage>
</organism>
<dbReference type="PANTHER" id="PTHR45672">
    <property type="entry name" value="PROTEIN DISULFIDE-ISOMERASE C17H9.14C-RELATED"/>
    <property type="match status" value="1"/>
</dbReference>
<reference evidence="10 11" key="1">
    <citation type="journal article" date="2020" name="Nat. Food">
        <title>A phased Vanilla planifolia genome enables genetic improvement of flavour and production.</title>
        <authorList>
            <person name="Hasing T."/>
            <person name="Tang H."/>
            <person name="Brym M."/>
            <person name="Khazi F."/>
            <person name="Huang T."/>
            <person name="Chambers A.H."/>
        </authorList>
    </citation>
    <scope>NUCLEOTIDE SEQUENCE [LARGE SCALE GENOMIC DNA]</scope>
    <source>
        <tissue evidence="10">Leaf</tissue>
    </source>
</reference>
<comment type="caution">
    <text evidence="10">The sequence shown here is derived from an EMBL/GenBank/DDBJ whole genome shotgun (WGS) entry which is preliminary data.</text>
</comment>
<evidence type="ECO:0000256" key="1">
    <source>
        <dbReference type="ARBA" id="ARBA00001182"/>
    </source>
</evidence>
<evidence type="ECO:0000313" key="11">
    <source>
        <dbReference type="Proteomes" id="UP000636800"/>
    </source>
</evidence>
<dbReference type="EC" id="5.3.4.1" evidence="3"/>
<dbReference type="InterPro" id="IPR011679">
    <property type="entry name" value="ERp29_C"/>
</dbReference>
<proteinExistence type="inferred from homology"/>
<evidence type="ECO:0000256" key="5">
    <source>
        <dbReference type="ARBA" id="ARBA00023157"/>
    </source>
</evidence>
<sequence>MDRDWIWLVILTLAFICITAVHGNGVVTLTQANFEKEVGRDRYALVEFFAPWCGRCKKLASEYEKLGSAFKRTKSVLISKVDCEDQKTLCKKYGIQGYPTILWFPKGSLESKEYKGPWDVDDLVEFIKEEGDSDINLATNPSFVVPLTPENFDQIVFDKMKDVLLVFYAPWCGYSKMLIPAYEKLAAAYKLEEDIIFANIDSDNYRDLAEKHGVSGYPTMKFFPKSNKIGEHYVGGHDLSSLVTFINERCKKINDTDGQLTSQAGVIASLDMLVKEFLSAASDEQKTMLSRMDEQVKNLEGSMARFGNIYLKIAKELHGERSQLPQEGNQTASTDPGTGKFFVDEQSINAVKADELVIKKNILSTFAA</sequence>
<dbReference type="Proteomes" id="UP000636800">
    <property type="component" value="Chromosome 7"/>
</dbReference>
<dbReference type="OrthoDB" id="10265409at2759"/>
<dbReference type="Pfam" id="PF00085">
    <property type="entry name" value="Thioredoxin"/>
    <property type="match status" value="2"/>
</dbReference>
<dbReference type="InterPro" id="IPR036356">
    <property type="entry name" value="ERp29_C_sf"/>
</dbReference>
<dbReference type="GO" id="GO:0005783">
    <property type="term" value="C:endoplasmic reticulum"/>
    <property type="evidence" value="ECO:0007669"/>
    <property type="project" value="InterPro"/>
</dbReference>
<dbReference type="InterPro" id="IPR036249">
    <property type="entry name" value="Thioredoxin-like_sf"/>
</dbReference>
<keyword evidence="4 8" id="KW-0732">Signal</keyword>
<feature type="domain" description="Thioredoxin" evidence="9">
    <location>
        <begin position="134"/>
        <end position="283"/>
    </location>
</feature>
<evidence type="ECO:0000256" key="3">
    <source>
        <dbReference type="ARBA" id="ARBA00012723"/>
    </source>
</evidence>
<comment type="catalytic activity">
    <reaction evidence="1">
        <text>Catalyzes the rearrangement of -S-S- bonds in proteins.</text>
        <dbReference type="EC" id="5.3.4.1"/>
    </reaction>
</comment>
<dbReference type="SUPFAM" id="SSF47933">
    <property type="entry name" value="ERP29 C domain-like"/>
    <property type="match status" value="1"/>
</dbReference>
<dbReference type="GO" id="GO:0003756">
    <property type="term" value="F:protein disulfide isomerase activity"/>
    <property type="evidence" value="ECO:0007669"/>
    <property type="project" value="UniProtKB-EC"/>
</dbReference>
<keyword evidence="6" id="KW-0413">Isomerase</keyword>
<evidence type="ECO:0000259" key="9">
    <source>
        <dbReference type="PROSITE" id="PS51352"/>
    </source>
</evidence>
<keyword evidence="5" id="KW-1015">Disulfide bond</keyword>